<gene>
    <name evidence="4" type="ORF">GCM10022197_00520</name>
</gene>
<evidence type="ECO:0000256" key="1">
    <source>
        <dbReference type="SAM" id="MobiDB-lite"/>
    </source>
</evidence>
<proteinExistence type="predicted"/>
<name>A0ABP6WEB8_9ACTN</name>
<evidence type="ECO:0000259" key="3">
    <source>
        <dbReference type="Pfam" id="PF22552"/>
    </source>
</evidence>
<dbReference type="Proteomes" id="UP001500767">
    <property type="component" value="Unassembled WGS sequence"/>
</dbReference>
<dbReference type="SUPFAM" id="SSF69635">
    <property type="entry name" value="Type III secretory system chaperone-like"/>
    <property type="match status" value="1"/>
</dbReference>
<accession>A0ABP6WEB8</accession>
<feature type="domain" description="TY-Chap N-terminal" evidence="3">
    <location>
        <begin position="36"/>
        <end position="154"/>
    </location>
</feature>
<sequence>MPGAGCALGSGEREVVAMSGVEGIDDFDIDRAIAHAWTEFGARLAEVLSMVDESGDLTIGTPTGDGAPDSWVRFSSPARDRLRCEAGVADGRNQAEQVAALVADGWERSAGDGREPAGVAVVATECPQEDSESMAELAVRALRDVFGVQHPVFLAPDQLAEVLQPDAADLRTSSKAEDSFAGRVLEPTRVPRRGSSVEIDPEDLTSTLPDGPAHLNRMVDDELTSMYGHPPFRDNEGDVAIRVGSTMLFLRTSSDGKEVTVFAAVVHDVSGRSRATEVINDLNVESRWVKFQLVRDRVFASMSVLAQPFVPAHLHQAVRVVSDVADGIDEDLAAKLDGRTTFAD</sequence>
<reference evidence="5" key="1">
    <citation type="journal article" date="2019" name="Int. J. Syst. Evol. Microbiol.">
        <title>The Global Catalogue of Microorganisms (GCM) 10K type strain sequencing project: providing services to taxonomists for standard genome sequencing and annotation.</title>
        <authorList>
            <consortium name="The Broad Institute Genomics Platform"/>
            <consortium name="The Broad Institute Genome Sequencing Center for Infectious Disease"/>
            <person name="Wu L."/>
            <person name="Ma J."/>
        </authorList>
    </citation>
    <scope>NUCLEOTIDE SEQUENCE [LARGE SCALE GENOMIC DNA]</scope>
    <source>
        <strain evidence="5">JCM 16540</strain>
    </source>
</reference>
<comment type="caution">
    <text evidence="4">The sequence shown here is derived from an EMBL/GenBank/DDBJ whole genome shotgun (WGS) entry which is preliminary data.</text>
</comment>
<dbReference type="Gene3D" id="3.30.1460.10">
    <property type="match status" value="1"/>
</dbReference>
<dbReference type="Pfam" id="PF22551">
    <property type="entry name" value="TY-Chap1"/>
    <property type="match status" value="1"/>
</dbReference>
<evidence type="ECO:0000313" key="4">
    <source>
        <dbReference type="EMBL" id="GAA3549590.1"/>
    </source>
</evidence>
<dbReference type="Pfam" id="PF22552">
    <property type="entry name" value="TY-Chap3"/>
    <property type="match status" value="1"/>
</dbReference>
<evidence type="ECO:0000259" key="2">
    <source>
        <dbReference type="Pfam" id="PF22551"/>
    </source>
</evidence>
<evidence type="ECO:0008006" key="6">
    <source>
        <dbReference type="Google" id="ProtNLM"/>
    </source>
</evidence>
<organism evidence="4 5">
    <name type="scientific">Microlunatus spumicola</name>
    <dbReference type="NCBI Taxonomy" id="81499"/>
    <lineage>
        <taxon>Bacteria</taxon>
        <taxon>Bacillati</taxon>
        <taxon>Actinomycetota</taxon>
        <taxon>Actinomycetes</taxon>
        <taxon>Propionibacteriales</taxon>
        <taxon>Propionibacteriaceae</taxon>
        <taxon>Microlunatus</taxon>
    </lineage>
</organism>
<protein>
    <recommendedName>
        <fullName evidence="6">Sensory transduction regulator</fullName>
    </recommendedName>
</protein>
<dbReference type="EMBL" id="BAAAYR010000001">
    <property type="protein sequence ID" value="GAA3549590.1"/>
    <property type="molecule type" value="Genomic_DNA"/>
</dbReference>
<dbReference type="InterPro" id="IPR054343">
    <property type="entry name" value="TY-Chap_M"/>
</dbReference>
<feature type="region of interest" description="Disordered" evidence="1">
    <location>
        <begin position="193"/>
        <end position="212"/>
    </location>
</feature>
<feature type="domain" description="TY-Chap central" evidence="2">
    <location>
        <begin position="213"/>
        <end position="343"/>
    </location>
</feature>
<evidence type="ECO:0000313" key="5">
    <source>
        <dbReference type="Proteomes" id="UP001500767"/>
    </source>
</evidence>
<keyword evidence="5" id="KW-1185">Reference proteome</keyword>
<dbReference type="InterPro" id="IPR054344">
    <property type="entry name" value="TY-Chap_N"/>
</dbReference>